<keyword evidence="9" id="KW-1185">Reference proteome</keyword>
<evidence type="ECO:0000313" key="9">
    <source>
        <dbReference type="Proteomes" id="UP001501352"/>
    </source>
</evidence>
<feature type="region of interest" description="Disordered" evidence="5">
    <location>
        <begin position="62"/>
        <end position="106"/>
    </location>
</feature>
<dbReference type="InterPro" id="IPR006260">
    <property type="entry name" value="TonB/TolA_C"/>
</dbReference>
<feature type="transmembrane region" description="Helical" evidence="6">
    <location>
        <begin position="20"/>
        <end position="38"/>
    </location>
</feature>
<dbReference type="NCBIfam" id="TIGR01352">
    <property type="entry name" value="tonB_Cterm"/>
    <property type="match status" value="1"/>
</dbReference>
<gene>
    <name evidence="8" type="ORF">GCM10009422_17750</name>
</gene>
<reference evidence="9" key="1">
    <citation type="journal article" date="2019" name="Int. J. Syst. Evol. Microbiol.">
        <title>The Global Catalogue of Microorganisms (GCM) 10K type strain sequencing project: providing services to taxonomists for standard genome sequencing and annotation.</title>
        <authorList>
            <consortium name="The Broad Institute Genomics Platform"/>
            <consortium name="The Broad Institute Genome Sequencing Center for Infectious Disease"/>
            <person name="Wu L."/>
            <person name="Ma J."/>
        </authorList>
    </citation>
    <scope>NUCLEOTIDE SEQUENCE [LARGE SCALE GENOMIC DNA]</scope>
    <source>
        <strain evidence="9">JCM 12928</strain>
    </source>
</reference>
<comment type="caution">
    <text evidence="8">The sequence shown here is derived from an EMBL/GenBank/DDBJ whole genome shotgun (WGS) entry which is preliminary data.</text>
</comment>
<evidence type="ECO:0000256" key="1">
    <source>
        <dbReference type="ARBA" id="ARBA00004167"/>
    </source>
</evidence>
<dbReference type="PROSITE" id="PS52015">
    <property type="entry name" value="TONB_CTD"/>
    <property type="match status" value="1"/>
</dbReference>
<proteinExistence type="predicted"/>
<dbReference type="InterPro" id="IPR037682">
    <property type="entry name" value="TonB_C"/>
</dbReference>
<accession>A0ABP3S3W6</accession>
<evidence type="ECO:0000256" key="3">
    <source>
        <dbReference type="ARBA" id="ARBA00022989"/>
    </source>
</evidence>
<dbReference type="Proteomes" id="UP001501352">
    <property type="component" value="Unassembled WGS sequence"/>
</dbReference>
<feature type="region of interest" description="Disordered" evidence="5">
    <location>
        <begin position="158"/>
        <end position="178"/>
    </location>
</feature>
<feature type="domain" description="TonB C-terminal" evidence="7">
    <location>
        <begin position="175"/>
        <end position="269"/>
    </location>
</feature>
<name>A0ABP3S3W6_9CAUL</name>
<evidence type="ECO:0000256" key="6">
    <source>
        <dbReference type="SAM" id="Phobius"/>
    </source>
</evidence>
<dbReference type="Pfam" id="PF03544">
    <property type="entry name" value="TonB_C"/>
    <property type="match status" value="1"/>
</dbReference>
<evidence type="ECO:0000256" key="5">
    <source>
        <dbReference type="SAM" id="MobiDB-lite"/>
    </source>
</evidence>
<dbReference type="RefSeq" id="WP_343792845.1">
    <property type="nucleotide sequence ID" value="NZ_BAAAGA010000004.1"/>
</dbReference>
<dbReference type="EMBL" id="BAAAGA010000004">
    <property type="protein sequence ID" value="GAA0622236.1"/>
    <property type="molecule type" value="Genomic_DNA"/>
</dbReference>
<feature type="compositionally biased region" description="Low complexity" evidence="5">
    <location>
        <begin position="67"/>
        <end position="80"/>
    </location>
</feature>
<comment type="subcellular location">
    <subcellularLocation>
        <location evidence="1">Membrane</location>
        <topology evidence="1">Single-pass membrane protein</topology>
    </subcellularLocation>
</comment>
<keyword evidence="2 6" id="KW-0812">Transmembrane</keyword>
<dbReference type="Gene3D" id="3.30.1150.10">
    <property type="match status" value="1"/>
</dbReference>
<protein>
    <recommendedName>
        <fullName evidence="7">TonB C-terminal domain-containing protein</fullName>
    </recommendedName>
</protein>
<keyword evidence="4 6" id="KW-0472">Membrane</keyword>
<evidence type="ECO:0000256" key="2">
    <source>
        <dbReference type="ARBA" id="ARBA00022692"/>
    </source>
</evidence>
<keyword evidence="3 6" id="KW-1133">Transmembrane helix</keyword>
<organism evidence="8 9">
    <name type="scientific">Brevundimonas kwangchunensis</name>
    <dbReference type="NCBI Taxonomy" id="322163"/>
    <lineage>
        <taxon>Bacteria</taxon>
        <taxon>Pseudomonadati</taxon>
        <taxon>Pseudomonadota</taxon>
        <taxon>Alphaproteobacteria</taxon>
        <taxon>Caulobacterales</taxon>
        <taxon>Caulobacteraceae</taxon>
        <taxon>Brevundimonas</taxon>
    </lineage>
</organism>
<evidence type="ECO:0000256" key="4">
    <source>
        <dbReference type="ARBA" id="ARBA00023136"/>
    </source>
</evidence>
<evidence type="ECO:0000313" key="8">
    <source>
        <dbReference type="EMBL" id="GAA0622236.1"/>
    </source>
</evidence>
<evidence type="ECO:0000259" key="7">
    <source>
        <dbReference type="PROSITE" id="PS52015"/>
    </source>
</evidence>
<sequence length="269" mass="27576">MRMLIVEHRPVRVEPSRRFLAMAIVALLHVALILWLAMTRGGAVEPQLTLPAMEIHLFSPPGGGGAPAAADAGTEASTGTVATPSARTPDVVQPWDRPPPARMDATPPELLVGLGATEAGPATTALSAATAEAGAGAAAGGAGSGAGGGIGSGLGAGVGSGRGGERPPAADLAGPQLLRRPTQLDVNRSYPFVARSRGINGQAVISCVIGTDTRLRNCRVLRETPGSLGFGEAGVKLAREYRYQPPMRDGRAVEGHVVTFSVDYQRQAR</sequence>
<dbReference type="SUPFAM" id="SSF74653">
    <property type="entry name" value="TolA/TonB C-terminal domain"/>
    <property type="match status" value="1"/>
</dbReference>